<evidence type="ECO:0000256" key="2">
    <source>
        <dbReference type="ARBA" id="ARBA00019403"/>
    </source>
</evidence>
<accession>V6JJJ3</accession>
<evidence type="ECO:0000256" key="8">
    <source>
        <dbReference type="ARBA" id="ARBA00023014"/>
    </source>
</evidence>
<dbReference type="InterPro" id="IPR005122">
    <property type="entry name" value="Uracil-DNA_glycosylase-like"/>
</dbReference>
<dbReference type="EMBL" id="AWQX01000361">
    <property type="protein sequence ID" value="EST20020.1"/>
    <property type="molecule type" value="Genomic_DNA"/>
</dbReference>
<evidence type="ECO:0000256" key="5">
    <source>
        <dbReference type="ARBA" id="ARBA00022763"/>
    </source>
</evidence>
<keyword evidence="8" id="KW-0411">Iron-sulfur</keyword>
<dbReference type="PANTHER" id="PTHR33693:SF9">
    <property type="entry name" value="TYPE-4 URACIL-DNA GLYCOSYLASE"/>
    <property type="match status" value="1"/>
</dbReference>
<dbReference type="GO" id="GO:0006281">
    <property type="term" value="P:DNA repair"/>
    <property type="evidence" value="ECO:0007669"/>
    <property type="project" value="UniProtKB-KW"/>
</dbReference>
<evidence type="ECO:0000256" key="7">
    <source>
        <dbReference type="ARBA" id="ARBA00023004"/>
    </source>
</evidence>
<dbReference type="AlphaFoldDB" id="V6JJJ3"/>
<protein>
    <recommendedName>
        <fullName evidence="2">Type-4 uracil-DNA glycosylase</fullName>
    </recommendedName>
</protein>
<gene>
    <name evidence="12" type="ORF">M878_40665</name>
</gene>
<dbReference type="InterPro" id="IPR051536">
    <property type="entry name" value="UDG_Type-4/5"/>
</dbReference>
<evidence type="ECO:0000259" key="11">
    <source>
        <dbReference type="SMART" id="SM00986"/>
    </source>
</evidence>
<dbReference type="NCBIfam" id="TIGR03914">
    <property type="entry name" value="UDG_fam_dom"/>
    <property type="match status" value="1"/>
</dbReference>
<dbReference type="GO" id="GO:0046872">
    <property type="term" value="F:metal ion binding"/>
    <property type="evidence" value="ECO:0007669"/>
    <property type="project" value="UniProtKB-KW"/>
</dbReference>
<keyword evidence="6" id="KW-0378">Hydrolase</keyword>
<evidence type="ECO:0000256" key="3">
    <source>
        <dbReference type="ARBA" id="ARBA00022485"/>
    </source>
</evidence>
<keyword evidence="9" id="KW-0234">DNA repair</keyword>
<keyword evidence="4" id="KW-0479">Metal-binding</keyword>
<feature type="region of interest" description="Disordered" evidence="10">
    <location>
        <begin position="1"/>
        <end position="25"/>
    </location>
</feature>
<dbReference type="CDD" id="cd10030">
    <property type="entry name" value="UDG-F4_TTUDGA_SPO1dp_like"/>
    <property type="match status" value="1"/>
</dbReference>
<dbReference type="HOGENOM" id="CLU_044815_1_3_11"/>
<dbReference type="SMART" id="SM00987">
    <property type="entry name" value="UreE_C"/>
    <property type="match status" value="1"/>
</dbReference>
<comment type="similarity">
    <text evidence="1">Belongs to the uracil-DNA glycosylase (UDG) superfamily. Type 4 (UDGa) family.</text>
</comment>
<keyword evidence="5" id="KW-0227">DNA damage</keyword>
<dbReference type="STRING" id="1352936.M878_40665"/>
<reference evidence="12 13" key="1">
    <citation type="journal article" date="2014" name="Genome Announc.">
        <title>Draft Genome Sequence of Streptomyces roseochromogenes subsp. oscitans DS 12.976, Producer of the Aminocoumarin Antibiotic Clorobiocin.</title>
        <authorList>
            <person name="Ruckert C."/>
            <person name="Kalinowski J."/>
            <person name="Heide L."/>
            <person name="Apel A.K."/>
        </authorList>
    </citation>
    <scope>NUCLEOTIDE SEQUENCE [LARGE SCALE GENOMIC DNA]</scope>
    <source>
        <strain evidence="12 13">DS 12.976</strain>
    </source>
</reference>
<keyword evidence="7" id="KW-0408">Iron</keyword>
<dbReference type="SMART" id="SM00986">
    <property type="entry name" value="UDG"/>
    <property type="match status" value="1"/>
</dbReference>
<dbReference type="InterPro" id="IPR005273">
    <property type="entry name" value="Ura-DNA_glyco_family4"/>
</dbReference>
<dbReference type="Pfam" id="PF03167">
    <property type="entry name" value="UDG"/>
    <property type="match status" value="1"/>
</dbReference>
<feature type="domain" description="Uracil-DNA glycosylase-like" evidence="11">
    <location>
        <begin position="57"/>
        <end position="232"/>
    </location>
</feature>
<dbReference type="SUPFAM" id="SSF52141">
    <property type="entry name" value="Uracil-DNA glycosylase-like"/>
    <property type="match status" value="1"/>
</dbReference>
<dbReference type="Gene3D" id="3.40.470.10">
    <property type="entry name" value="Uracil-DNA glycosylase-like domain"/>
    <property type="match status" value="1"/>
</dbReference>
<proteinExistence type="inferred from homology"/>
<sequence length="258" mass="27074">MNAMAGTGTAVQDGQHGQGHDATPFLPGPRAGLPGLRKAAARCQGCPLYRAATQTVFGEGDPDARVLLLGEQPGDQEDRQGRPFVGPAGKVLRRALADAGIDPERVYVTNVVKHFKFTIAEGRKRRIHKAPTLREMTACRPWLEAELRVVSPEVIVALGGTAGKALLGPGFRVTEQRGALLPWPGLDETGDAAGTGGADKAISGLVATIHPSAVLRADDRTAVYDGLVADLRLVADVLADGADGDRRARGAEGRTPSR</sequence>
<evidence type="ECO:0000313" key="13">
    <source>
        <dbReference type="Proteomes" id="UP000017984"/>
    </source>
</evidence>
<evidence type="ECO:0000256" key="4">
    <source>
        <dbReference type="ARBA" id="ARBA00022723"/>
    </source>
</evidence>
<dbReference type="GO" id="GO:0051539">
    <property type="term" value="F:4 iron, 4 sulfur cluster binding"/>
    <property type="evidence" value="ECO:0007669"/>
    <property type="project" value="UniProtKB-KW"/>
</dbReference>
<organism evidence="12 13">
    <name type="scientific">Streptomyces roseochromogenus subsp. oscitans DS 12.976</name>
    <dbReference type="NCBI Taxonomy" id="1352936"/>
    <lineage>
        <taxon>Bacteria</taxon>
        <taxon>Bacillati</taxon>
        <taxon>Actinomycetota</taxon>
        <taxon>Actinomycetes</taxon>
        <taxon>Kitasatosporales</taxon>
        <taxon>Streptomycetaceae</taxon>
        <taxon>Streptomyces</taxon>
    </lineage>
</organism>
<evidence type="ECO:0000256" key="10">
    <source>
        <dbReference type="SAM" id="MobiDB-lite"/>
    </source>
</evidence>
<dbReference type="InterPro" id="IPR036895">
    <property type="entry name" value="Uracil-DNA_glycosylase-like_sf"/>
</dbReference>
<name>V6JJJ3_STRRC</name>
<evidence type="ECO:0000256" key="6">
    <source>
        <dbReference type="ARBA" id="ARBA00022801"/>
    </source>
</evidence>
<keyword evidence="3" id="KW-0004">4Fe-4S</keyword>
<dbReference type="PATRIC" id="fig|1352936.5.peg.8421"/>
<dbReference type="Proteomes" id="UP000017984">
    <property type="component" value="Chromosome"/>
</dbReference>
<dbReference type="PANTHER" id="PTHR33693">
    <property type="entry name" value="TYPE-5 URACIL-DNA GLYCOSYLASE"/>
    <property type="match status" value="1"/>
</dbReference>
<evidence type="ECO:0000313" key="12">
    <source>
        <dbReference type="EMBL" id="EST20020.1"/>
    </source>
</evidence>
<keyword evidence="13" id="KW-1185">Reference proteome</keyword>
<dbReference type="GO" id="GO:0097506">
    <property type="term" value="F:deaminated base DNA N-glycosylase activity"/>
    <property type="evidence" value="ECO:0007669"/>
    <property type="project" value="UniProtKB-ARBA"/>
</dbReference>
<comment type="caution">
    <text evidence="12">The sequence shown here is derived from an EMBL/GenBank/DDBJ whole genome shotgun (WGS) entry which is preliminary data.</text>
</comment>
<evidence type="ECO:0000256" key="9">
    <source>
        <dbReference type="ARBA" id="ARBA00023204"/>
    </source>
</evidence>
<evidence type="ECO:0000256" key="1">
    <source>
        <dbReference type="ARBA" id="ARBA00006521"/>
    </source>
</evidence>